<evidence type="ECO:0000256" key="1">
    <source>
        <dbReference type="ARBA" id="ARBA00004141"/>
    </source>
</evidence>
<comment type="caution">
    <text evidence="9">The sequence shown here is derived from an EMBL/GenBank/DDBJ whole genome shotgun (WGS) entry which is preliminary data.</text>
</comment>
<dbReference type="InterPro" id="IPR000315">
    <property type="entry name" value="Znf_B-box"/>
</dbReference>
<feature type="region of interest" description="Disordered" evidence="7">
    <location>
        <begin position="865"/>
        <end position="893"/>
    </location>
</feature>
<evidence type="ECO:0000313" key="9">
    <source>
        <dbReference type="EMBL" id="TQD90456.1"/>
    </source>
</evidence>
<dbReference type="Proteomes" id="UP000315295">
    <property type="component" value="Unassembled WGS sequence"/>
</dbReference>
<keyword evidence="10" id="KW-1185">Reference proteome</keyword>
<comment type="subcellular location">
    <subcellularLocation>
        <location evidence="1">Membrane</location>
        <topology evidence="1">Multi-pass membrane protein</topology>
    </subcellularLocation>
</comment>
<feature type="compositionally biased region" description="Polar residues" evidence="7">
    <location>
        <begin position="35"/>
        <end position="47"/>
    </location>
</feature>
<protein>
    <recommendedName>
        <fullName evidence="8">B box-type domain-containing protein</fullName>
    </recommendedName>
</protein>
<keyword evidence="4" id="KW-1133">Transmembrane helix</keyword>
<name>A0A540LVQ4_MALBA</name>
<evidence type="ECO:0000256" key="3">
    <source>
        <dbReference type="ARBA" id="ARBA00022692"/>
    </source>
</evidence>
<evidence type="ECO:0000313" key="10">
    <source>
        <dbReference type="Proteomes" id="UP000315295"/>
    </source>
</evidence>
<evidence type="ECO:0000256" key="7">
    <source>
        <dbReference type="SAM" id="MobiDB-lite"/>
    </source>
</evidence>
<dbReference type="Pfam" id="PF05346">
    <property type="entry name" value="DUF747"/>
    <property type="match status" value="1"/>
</dbReference>
<dbReference type="PANTHER" id="PTHR13317">
    <property type="entry name" value="TRANSMEMBRANE ANTERIOR POSTERIOR TRANSFORMATION PROTEIN 1 HOMOLOG"/>
    <property type="match status" value="1"/>
</dbReference>
<dbReference type="GO" id="GO:0005789">
    <property type="term" value="C:endoplasmic reticulum membrane"/>
    <property type="evidence" value="ECO:0007669"/>
    <property type="project" value="TreeGrafter"/>
</dbReference>
<feature type="region of interest" description="Disordered" evidence="7">
    <location>
        <begin position="145"/>
        <end position="175"/>
    </location>
</feature>
<gene>
    <name evidence="9" type="ORF">C1H46_024005</name>
</gene>
<keyword evidence="6" id="KW-0862">Zinc</keyword>
<dbReference type="InterPro" id="IPR008010">
    <property type="entry name" value="Tatp1"/>
</dbReference>
<dbReference type="InterPro" id="IPR006734">
    <property type="entry name" value="PLATZ"/>
</dbReference>
<evidence type="ECO:0000256" key="4">
    <source>
        <dbReference type="ARBA" id="ARBA00022989"/>
    </source>
</evidence>
<dbReference type="STRING" id="106549.A0A540LVQ4"/>
<evidence type="ECO:0000259" key="8">
    <source>
        <dbReference type="PROSITE" id="PS50119"/>
    </source>
</evidence>
<reference evidence="9 10" key="1">
    <citation type="journal article" date="2019" name="G3 (Bethesda)">
        <title>Sequencing of a Wild Apple (Malus baccata) Genome Unravels the Differences Between Cultivated and Wild Apple Species Regarding Disease Resistance and Cold Tolerance.</title>
        <authorList>
            <person name="Chen X."/>
        </authorList>
    </citation>
    <scope>NUCLEOTIDE SEQUENCE [LARGE SCALE GENOMIC DNA]</scope>
    <source>
        <strain evidence="10">cv. Shandingzi</strain>
        <tissue evidence="9">Leaves</tissue>
    </source>
</reference>
<evidence type="ECO:0000256" key="6">
    <source>
        <dbReference type="PROSITE-ProRule" id="PRU00024"/>
    </source>
</evidence>
<accession>A0A540LVQ4</accession>
<dbReference type="AlphaFoldDB" id="A0A540LVQ4"/>
<sequence length="893" mass="99119">MAWRSNGRNLSFEILSRNSSLDDQHDHAIFHRSNSDPVQSDQSTNSKFARRKRKKKKKTPATAHASIPESPTAIYGVVSNSFDVISETTNRETGDIHGNGLEFNYSVQTVLLPVTTEVVDPEFQGLHGTAELRQRTVIGSGGGVVEETETASSRIESQAKEESAAEGGLASKQRSELSGNVIPKLQTAESLDWKRLMAEDPNHLFSVDKSPVQYFMEEMSNGNALRSTTTLGNEKERERVYDTIFRLPWRCELLIDVGFFVCFDSFLSLLTIMPTRILMTIWRTIQSRQFKRPSAAELCDFGCFTIMACGVTLLEQTAQAITLSTCIVAHNNALWALLVSNNFSEIKSNVFKRYSKDNIHSLVYFDSVERFHISAFVLFVLAQNILEAEGPWFESFLSNALIVYVCEMIIDIVKHSFIAKFNDIKPIAYSEFLEDLCKQVGCKVCINKNRRDHWLNTLLLSKFFGSCGVHQHLRKNEKNVFCIDCSLRLCRHCMTSHCLHKKLQICKYVYHDVIRLQEIQKHLDCSKIQTYKINGEKAVHLNPRPQSKDAKPSTKAKFGASCEACGRYLQDMPNRYCSIACKVSIVSVKPKDHQSHKFITVAMCEYAEFSPKGNYNSETNMSEMESSSISLAESSEEMNAWTPAEPANEGIEALPQSTAPTPISTTKPSDGATVADLAVTIRPAKDYKLPPEAIPLPSSPEKKPVAASSAVKKAEDVASAMLAKGYILGKDAINKAKEFDERHKLTSNASATVVSINQKMGLTEKLSAGTAVVSEKVKEMDQRFMVSEKTKSAFAVAEQKASSAGSAIMSNPYVLTGASWVSNALSAVAKVADDVGMMTNEKVEKAEEEKKEIMDRERTEVITDFAQTQLDKSSGPKPPLPVSSPDDMKAGVK</sequence>
<dbReference type="PROSITE" id="PS50119">
    <property type="entry name" value="ZF_BBOX"/>
    <property type="match status" value="1"/>
</dbReference>
<keyword evidence="6" id="KW-0863">Zinc-finger</keyword>
<keyword evidence="3" id="KW-0812">Transmembrane</keyword>
<proteinExistence type="inferred from homology"/>
<feature type="region of interest" description="Disordered" evidence="7">
    <location>
        <begin position="30"/>
        <end position="67"/>
    </location>
</feature>
<keyword evidence="5" id="KW-0472">Membrane</keyword>
<dbReference type="PANTHER" id="PTHR13317:SF4">
    <property type="entry name" value="TRANSMEMBRANE ANTERIOR POSTERIOR TRANSFORMATION PROTEIN 1 HOMOLOG"/>
    <property type="match status" value="1"/>
</dbReference>
<feature type="domain" description="B box-type" evidence="8">
    <location>
        <begin position="467"/>
        <end position="505"/>
    </location>
</feature>
<dbReference type="Pfam" id="PF04640">
    <property type="entry name" value="PLATZ"/>
    <property type="match status" value="1"/>
</dbReference>
<dbReference type="EMBL" id="VIEB01000451">
    <property type="protein sequence ID" value="TQD90456.1"/>
    <property type="molecule type" value="Genomic_DNA"/>
</dbReference>
<keyword evidence="6" id="KW-0479">Metal-binding</keyword>
<comment type="similarity">
    <text evidence="2">Belongs to the TAPT1 family.</text>
</comment>
<feature type="compositionally biased region" description="Basic residues" evidence="7">
    <location>
        <begin position="48"/>
        <end position="59"/>
    </location>
</feature>
<evidence type="ECO:0000256" key="2">
    <source>
        <dbReference type="ARBA" id="ARBA00008803"/>
    </source>
</evidence>
<organism evidence="9 10">
    <name type="scientific">Malus baccata</name>
    <name type="common">Siberian crab apple</name>
    <name type="synonym">Pyrus baccata</name>
    <dbReference type="NCBI Taxonomy" id="106549"/>
    <lineage>
        <taxon>Eukaryota</taxon>
        <taxon>Viridiplantae</taxon>
        <taxon>Streptophyta</taxon>
        <taxon>Embryophyta</taxon>
        <taxon>Tracheophyta</taxon>
        <taxon>Spermatophyta</taxon>
        <taxon>Magnoliopsida</taxon>
        <taxon>eudicotyledons</taxon>
        <taxon>Gunneridae</taxon>
        <taxon>Pentapetalae</taxon>
        <taxon>rosids</taxon>
        <taxon>fabids</taxon>
        <taxon>Rosales</taxon>
        <taxon>Rosaceae</taxon>
        <taxon>Amygdaloideae</taxon>
        <taxon>Maleae</taxon>
        <taxon>Malus</taxon>
    </lineage>
</organism>
<dbReference type="GO" id="GO:0008270">
    <property type="term" value="F:zinc ion binding"/>
    <property type="evidence" value="ECO:0007669"/>
    <property type="project" value="UniProtKB-KW"/>
</dbReference>
<evidence type="ECO:0000256" key="5">
    <source>
        <dbReference type="ARBA" id="ARBA00023136"/>
    </source>
</evidence>